<dbReference type="GO" id="GO:0030488">
    <property type="term" value="P:tRNA methylation"/>
    <property type="evidence" value="ECO:0007669"/>
    <property type="project" value="TreeGrafter"/>
</dbReference>
<organism evidence="12 13">
    <name type="scientific">candidate division TA06 bacterium</name>
    <dbReference type="NCBI Taxonomy" id="2250710"/>
    <lineage>
        <taxon>Bacteria</taxon>
        <taxon>Bacteria division TA06</taxon>
    </lineage>
</organism>
<accession>A0A660SAU0</accession>
<evidence type="ECO:0000256" key="4">
    <source>
        <dbReference type="ARBA" id="ARBA00022630"/>
    </source>
</evidence>
<comment type="function">
    <text evidence="10">Catalyzes the folate-dependent formation of 5-methyl-uridine at position 54 (M-5-U54) in all tRNAs.</text>
</comment>
<evidence type="ECO:0000259" key="11">
    <source>
        <dbReference type="Pfam" id="PF01134"/>
    </source>
</evidence>
<dbReference type="InterPro" id="IPR036188">
    <property type="entry name" value="FAD/NAD-bd_sf"/>
</dbReference>
<dbReference type="GO" id="GO:0005829">
    <property type="term" value="C:cytosol"/>
    <property type="evidence" value="ECO:0007669"/>
    <property type="project" value="TreeGrafter"/>
</dbReference>
<dbReference type="HAMAP" id="MF_01037">
    <property type="entry name" value="TrmFO"/>
    <property type="match status" value="1"/>
</dbReference>
<dbReference type="GO" id="GO:0050660">
    <property type="term" value="F:flavin adenine dinucleotide binding"/>
    <property type="evidence" value="ECO:0007669"/>
    <property type="project" value="UniProtKB-UniRule"/>
</dbReference>
<dbReference type="InterPro" id="IPR004417">
    <property type="entry name" value="TrmFO"/>
</dbReference>
<dbReference type="PANTHER" id="PTHR11806:SF2">
    <property type="entry name" value="METHYLENETETRAHYDROFOLATE--TRNA-(URACIL-5-)-METHYLTRANSFERASE TRMFO"/>
    <property type="match status" value="1"/>
</dbReference>
<evidence type="ECO:0000256" key="5">
    <source>
        <dbReference type="ARBA" id="ARBA00022679"/>
    </source>
</evidence>
<comment type="similarity">
    <text evidence="10">Belongs to the MnmG family. TrmFO subfamily.</text>
</comment>
<dbReference type="EMBL" id="QNBC01000040">
    <property type="protein sequence ID" value="RKX66526.1"/>
    <property type="molecule type" value="Genomic_DNA"/>
</dbReference>
<dbReference type="InterPro" id="IPR002218">
    <property type="entry name" value="MnmG-rel"/>
</dbReference>
<evidence type="ECO:0000313" key="13">
    <source>
        <dbReference type="Proteomes" id="UP000282321"/>
    </source>
</evidence>
<comment type="catalytic activity">
    <reaction evidence="10">
        <text>uridine(54) in tRNA + (6R)-5,10-methylene-5,6,7,8-tetrahydrofolate + NADH + H(+) = 5-methyluridine(54) in tRNA + (6S)-5,6,7,8-tetrahydrofolate + NAD(+)</text>
        <dbReference type="Rhea" id="RHEA:16873"/>
        <dbReference type="Rhea" id="RHEA-COMP:10167"/>
        <dbReference type="Rhea" id="RHEA-COMP:10193"/>
        <dbReference type="ChEBI" id="CHEBI:15378"/>
        <dbReference type="ChEBI" id="CHEBI:15636"/>
        <dbReference type="ChEBI" id="CHEBI:57453"/>
        <dbReference type="ChEBI" id="CHEBI:57540"/>
        <dbReference type="ChEBI" id="CHEBI:57945"/>
        <dbReference type="ChEBI" id="CHEBI:65315"/>
        <dbReference type="ChEBI" id="CHEBI:74447"/>
        <dbReference type="EC" id="2.1.1.74"/>
    </reaction>
</comment>
<keyword evidence="8 10" id="KW-0521">NADP</keyword>
<keyword evidence="7 10" id="KW-0274">FAD</keyword>
<keyword evidence="2 10" id="KW-0963">Cytoplasm</keyword>
<comment type="caution">
    <text evidence="12">The sequence shown here is derived from an EMBL/GenBank/DDBJ whole genome shotgun (WGS) entry which is preliminary data.</text>
</comment>
<evidence type="ECO:0000256" key="1">
    <source>
        <dbReference type="ARBA" id="ARBA00001974"/>
    </source>
</evidence>
<dbReference type="AlphaFoldDB" id="A0A660SAU0"/>
<dbReference type="SUPFAM" id="SSF51905">
    <property type="entry name" value="FAD/NAD(P)-binding domain"/>
    <property type="match status" value="1"/>
</dbReference>
<dbReference type="EC" id="2.1.1.74" evidence="10"/>
<name>A0A660SAU0_UNCT6</name>
<dbReference type="Proteomes" id="UP000282321">
    <property type="component" value="Unassembled WGS sequence"/>
</dbReference>
<keyword evidence="6 10" id="KW-0819">tRNA processing</keyword>
<dbReference type="GO" id="GO:0002098">
    <property type="term" value="P:tRNA wobble uridine modification"/>
    <property type="evidence" value="ECO:0007669"/>
    <property type="project" value="TreeGrafter"/>
</dbReference>
<dbReference type="PANTHER" id="PTHR11806">
    <property type="entry name" value="GLUCOSE INHIBITED DIVISION PROTEIN A"/>
    <property type="match status" value="1"/>
</dbReference>
<evidence type="ECO:0000256" key="6">
    <source>
        <dbReference type="ARBA" id="ARBA00022694"/>
    </source>
</evidence>
<dbReference type="Pfam" id="PF01134">
    <property type="entry name" value="GIDA"/>
    <property type="match status" value="1"/>
</dbReference>
<evidence type="ECO:0000256" key="3">
    <source>
        <dbReference type="ARBA" id="ARBA00022603"/>
    </source>
</evidence>
<evidence type="ECO:0000256" key="7">
    <source>
        <dbReference type="ARBA" id="ARBA00022827"/>
    </source>
</evidence>
<evidence type="ECO:0000256" key="10">
    <source>
        <dbReference type="HAMAP-Rule" id="MF_01037"/>
    </source>
</evidence>
<gene>
    <name evidence="12" type="primary">gid</name>
    <name evidence="10" type="synonym">trmFO</name>
    <name evidence="12" type="ORF">DRP44_03910</name>
</gene>
<reference evidence="12 13" key="1">
    <citation type="submission" date="2018-06" db="EMBL/GenBank/DDBJ databases">
        <title>Extensive metabolic versatility and redundancy in microbially diverse, dynamic hydrothermal sediments.</title>
        <authorList>
            <person name="Dombrowski N."/>
            <person name="Teske A."/>
            <person name="Baker B.J."/>
        </authorList>
    </citation>
    <scope>NUCLEOTIDE SEQUENCE [LARGE SCALE GENOMIC DNA]</scope>
    <source>
        <strain evidence="12">B35_G9</strain>
    </source>
</reference>
<proteinExistence type="inferred from homology"/>
<sequence length="437" mass="49930">MNEVVIIGGGLAGTEAAYQLAKRGYHVILYEQRPQKTTEAHKTDRLGELVCSNSLKSMEITNAHGLLKYELSEYGSLIIEQAYKNRIAGGKALVVDREEFSKGITEIIEKEKNIEVRREFAEHIDKSKPTIVATGPLSGEFLERNFANSVKGNNLYFYDAISPTIVTESIDFTRAFWGSRYMEGDNAYLNIPLNRDEYNKLVDMIKNAEKAHVHEFDRELFFEGCLPVEEIVKRGDNTLRFSLMKPVGISSPEGFDKPYAVIQLRRENREGTLLNIVGFQTRMTYTEQKRIIRSIAALKNAEIARYGSMHRNAYVKTKNVLNYNLSLKQHPEIFFAGQITGVEGYVESTLTGLIAAVQMDRYIKGIAPIKFSRNTPSGALLNYLFFNISDNMQPMNINFGLFPPIEEKIGKKERRERMVKRAKWWIEKQKVEILETI</sequence>
<keyword evidence="9 10" id="KW-0520">NAD</keyword>
<evidence type="ECO:0000256" key="2">
    <source>
        <dbReference type="ARBA" id="ARBA00022490"/>
    </source>
</evidence>
<dbReference type="NCBIfam" id="NF003739">
    <property type="entry name" value="PRK05335.1"/>
    <property type="match status" value="1"/>
</dbReference>
<comment type="subcellular location">
    <subcellularLocation>
        <location evidence="10">Cytoplasm</location>
    </subcellularLocation>
</comment>
<keyword evidence="4 10" id="KW-0285">Flavoprotein</keyword>
<dbReference type="NCBIfam" id="TIGR00137">
    <property type="entry name" value="gid_trmFO"/>
    <property type="match status" value="1"/>
</dbReference>
<evidence type="ECO:0000313" key="12">
    <source>
        <dbReference type="EMBL" id="RKX66526.1"/>
    </source>
</evidence>
<evidence type="ECO:0000256" key="8">
    <source>
        <dbReference type="ARBA" id="ARBA00022857"/>
    </source>
</evidence>
<feature type="domain" description="MnmG N-terminal" evidence="11">
    <location>
        <begin position="4"/>
        <end position="365"/>
    </location>
</feature>
<comment type="cofactor">
    <cofactor evidence="1 10">
        <name>FAD</name>
        <dbReference type="ChEBI" id="CHEBI:57692"/>
    </cofactor>
</comment>
<dbReference type="InterPro" id="IPR040131">
    <property type="entry name" value="MnmG_N"/>
</dbReference>
<protein>
    <recommendedName>
        <fullName evidence="10">Methylenetetrahydrofolate--tRNA-(uracil-5-)-methyltransferase TrmFO</fullName>
        <ecNumber evidence="10">2.1.1.74</ecNumber>
    </recommendedName>
    <alternativeName>
        <fullName evidence="10">Folate-dependent tRNA (uracil-5-)-methyltransferase</fullName>
    </alternativeName>
    <alternativeName>
        <fullName evidence="10">Folate-dependent tRNA(M-5-U54)-methyltransferase</fullName>
    </alternativeName>
</protein>
<dbReference type="GO" id="GO:0047151">
    <property type="term" value="F:tRNA (uracil(54)-C5)-methyltransferase activity, 5,10-methylenetetrahydrofolate-dependent"/>
    <property type="evidence" value="ECO:0007669"/>
    <property type="project" value="UniProtKB-UniRule"/>
</dbReference>
<keyword evidence="5 10" id="KW-0808">Transferase</keyword>
<keyword evidence="3 10" id="KW-0489">Methyltransferase</keyword>
<evidence type="ECO:0000256" key="9">
    <source>
        <dbReference type="ARBA" id="ARBA00023027"/>
    </source>
</evidence>
<feature type="binding site" evidence="10">
    <location>
        <begin position="8"/>
        <end position="13"/>
    </location>
    <ligand>
        <name>FAD</name>
        <dbReference type="ChEBI" id="CHEBI:57692"/>
    </ligand>
</feature>
<dbReference type="Gene3D" id="3.50.50.60">
    <property type="entry name" value="FAD/NAD(P)-binding domain"/>
    <property type="match status" value="2"/>
</dbReference>
<comment type="catalytic activity">
    <reaction evidence="10">
        <text>uridine(54) in tRNA + (6R)-5,10-methylene-5,6,7,8-tetrahydrofolate + NADPH + H(+) = 5-methyluridine(54) in tRNA + (6S)-5,6,7,8-tetrahydrofolate + NADP(+)</text>
        <dbReference type="Rhea" id="RHEA:62372"/>
        <dbReference type="Rhea" id="RHEA-COMP:10167"/>
        <dbReference type="Rhea" id="RHEA-COMP:10193"/>
        <dbReference type="ChEBI" id="CHEBI:15378"/>
        <dbReference type="ChEBI" id="CHEBI:15636"/>
        <dbReference type="ChEBI" id="CHEBI:57453"/>
        <dbReference type="ChEBI" id="CHEBI:57783"/>
        <dbReference type="ChEBI" id="CHEBI:58349"/>
        <dbReference type="ChEBI" id="CHEBI:65315"/>
        <dbReference type="ChEBI" id="CHEBI:74447"/>
        <dbReference type="EC" id="2.1.1.74"/>
    </reaction>
</comment>